<dbReference type="EMBL" id="MEKH01000006">
    <property type="protein sequence ID" value="ODO06681.1"/>
    <property type="molecule type" value="Genomic_DNA"/>
</dbReference>
<proteinExistence type="predicted"/>
<dbReference type="AlphaFoldDB" id="A0A1E3K127"/>
<dbReference type="Proteomes" id="UP000095149">
    <property type="component" value="Unassembled WGS sequence"/>
</dbReference>
<protein>
    <submittedName>
        <fullName evidence="1">Uncharacterized protein</fullName>
    </submittedName>
</protein>
<comment type="caution">
    <text evidence="1">The sequence shown here is derived from an EMBL/GenBank/DDBJ whole genome shotgun (WGS) entry which is preliminary data.</text>
</comment>
<name>A0A1E3K127_9TREE</name>
<accession>A0A1E3K127</accession>
<reference evidence="1 2" key="1">
    <citation type="submission" date="2016-06" db="EMBL/GenBank/DDBJ databases">
        <title>Evolution of pathogenesis and genome organization in the Tremellales.</title>
        <authorList>
            <person name="Cuomo C."/>
            <person name="Litvintseva A."/>
            <person name="Heitman J."/>
            <person name="Chen Y."/>
            <person name="Sun S."/>
            <person name="Springer D."/>
            <person name="Dromer F."/>
            <person name="Young S."/>
            <person name="Zeng Q."/>
            <person name="Chapman S."/>
            <person name="Gujja S."/>
            <person name="Saif S."/>
            <person name="Birren B."/>
        </authorList>
    </citation>
    <scope>NUCLEOTIDE SEQUENCE [LARGE SCALE GENOMIC DNA]</scope>
    <source>
        <strain evidence="1 2">CBS 6273</strain>
    </source>
</reference>
<gene>
    <name evidence="1" type="ORF">I350_04039</name>
</gene>
<organism evidence="1 2">
    <name type="scientific">Cryptococcus amylolentus CBS 6273</name>
    <dbReference type="NCBI Taxonomy" id="1296118"/>
    <lineage>
        <taxon>Eukaryota</taxon>
        <taxon>Fungi</taxon>
        <taxon>Dikarya</taxon>
        <taxon>Basidiomycota</taxon>
        <taxon>Agaricomycotina</taxon>
        <taxon>Tremellomycetes</taxon>
        <taxon>Tremellales</taxon>
        <taxon>Cryptococcaceae</taxon>
        <taxon>Cryptococcus</taxon>
    </lineage>
</organism>
<evidence type="ECO:0000313" key="1">
    <source>
        <dbReference type="EMBL" id="ODO06681.1"/>
    </source>
</evidence>
<evidence type="ECO:0000313" key="2">
    <source>
        <dbReference type="Proteomes" id="UP000095149"/>
    </source>
</evidence>
<sequence length="169" mass="19248">MPSPSPHPRSLAVYWCSSQAYQIGLANAQKSCVAQKLTFDNQFKKIPLDSFLAESEGNIQTLKLWVQRAQDVCEKYAYRRNILPIALLFLEILSYHVEHGGLSPELYTLLDSVSSEGLIIMDHLSRLEVARLKPRGDFDILDKKVNLAADAIRRMEERLVNLILQHRVS</sequence>
<dbReference type="OrthoDB" id="10314960at2759"/>